<keyword evidence="1" id="KW-0472">Membrane</keyword>
<reference evidence="2" key="1">
    <citation type="journal article" date="2014" name="Int. J. Syst. Evol. Microbiol.">
        <title>Complete genome sequence of Corynebacterium casei LMG S-19264T (=DSM 44701T), isolated from a smear-ripened cheese.</title>
        <authorList>
            <consortium name="US DOE Joint Genome Institute (JGI-PGF)"/>
            <person name="Walter F."/>
            <person name="Albersmeier A."/>
            <person name="Kalinowski J."/>
            <person name="Ruckert C."/>
        </authorList>
    </citation>
    <scope>NUCLEOTIDE SEQUENCE</scope>
    <source>
        <strain evidence="2">JCM 19831</strain>
    </source>
</reference>
<dbReference type="RefSeq" id="WP_190255587.1">
    <property type="nucleotide sequence ID" value="NZ_BMPI01000058.1"/>
</dbReference>
<proteinExistence type="predicted"/>
<evidence type="ECO:0000256" key="1">
    <source>
        <dbReference type="SAM" id="Phobius"/>
    </source>
</evidence>
<dbReference type="EMBL" id="BMPI01000058">
    <property type="protein sequence ID" value="GGM69000.1"/>
    <property type="molecule type" value="Genomic_DNA"/>
</dbReference>
<feature type="transmembrane region" description="Helical" evidence="1">
    <location>
        <begin position="149"/>
        <end position="167"/>
    </location>
</feature>
<keyword evidence="1" id="KW-1133">Transmembrane helix</keyword>
<keyword evidence="3" id="KW-1185">Reference proteome</keyword>
<gene>
    <name evidence="2" type="ORF">GCM10007977_083330</name>
</gene>
<organism evidence="2 3">
    <name type="scientific">Dactylosporangium sucinum</name>
    <dbReference type="NCBI Taxonomy" id="1424081"/>
    <lineage>
        <taxon>Bacteria</taxon>
        <taxon>Bacillati</taxon>
        <taxon>Actinomycetota</taxon>
        <taxon>Actinomycetes</taxon>
        <taxon>Micromonosporales</taxon>
        <taxon>Micromonosporaceae</taxon>
        <taxon>Dactylosporangium</taxon>
    </lineage>
</organism>
<sequence length="180" mass="18572">MTAPNASGPTPAGLGARVVALVGAVAALLALSLPWAREDNTFTLQGQLLPAEALIARGGDEWTGWGIAAASRLDGHRPVAIAVAMVIITGTVVVAGIAWAAFERPRRIWVAPAAAGVALLLFAASFPLLSGVPGRFGPGHITSVEFGVAVWRLALAIVVVGATRLALLQEAVRPSRRTYQ</sequence>
<evidence type="ECO:0000313" key="3">
    <source>
        <dbReference type="Proteomes" id="UP000642070"/>
    </source>
</evidence>
<dbReference type="AlphaFoldDB" id="A0A917X5F3"/>
<protein>
    <submittedName>
        <fullName evidence="2">Uncharacterized protein</fullName>
    </submittedName>
</protein>
<name>A0A917X5F3_9ACTN</name>
<feature type="transmembrane region" description="Helical" evidence="1">
    <location>
        <begin position="109"/>
        <end position="129"/>
    </location>
</feature>
<comment type="caution">
    <text evidence="2">The sequence shown here is derived from an EMBL/GenBank/DDBJ whole genome shotgun (WGS) entry which is preliminary data.</text>
</comment>
<reference evidence="2" key="2">
    <citation type="submission" date="2020-09" db="EMBL/GenBank/DDBJ databases">
        <authorList>
            <person name="Sun Q."/>
            <person name="Ohkuma M."/>
        </authorList>
    </citation>
    <scope>NUCLEOTIDE SEQUENCE</scope>
    <source>
        <strain evidence="2">JCM 19831</strain>
    </source>
</reference>
<keyword evidence="1" id="KW-0812">Transmembrane</keyword>
<dbReference type="Proteomes" id="UP000642070">
    <property type="component" value="Unassembled WGS sequence"/>
</dbReference>
<feature type="transmembrane region" description="Helical" evidence="1">
    <location>
        <begin position="12"/>
        <end position="36"/>
    </location>
</feature>
<feature type="transmembrane region" description="Helical" evidence="1">
    <location>
        <begin position="79"/>
        <end position="102"/>
    </location>
</feature>
<evidence type="ECO:0000313" key="2">
    <source>
        <dbReference type="EMBL" id="GGM69000.1"/>
    </source>
</evidence>
<accession>A0A917X5F3</accession>